<accession>A0A0W4ZT54</accession>
<comment type="caution">
    <text evidence="2">The sequence shown here is derived from an EMBL/GenBank/DDBJ whole genome shotgun (WGS) entry which is preliminary data.</text>
</comment>
<keyword evidence="3" id="KW-1185">Reference proteome</keyword>
<gene>
    <name evidence="2" type="ORF">T552_00199</name>
</gene>
<dbReference type="VEuPathDB" id="FungiDB:T552_00199"/>
<keyword evidence="1" id="KW-0175">Coiled coil</keyword>
<sequence>MDFCTIFQETNDISTKIQKCVQELLSYLKTYPLLQELNNLDALETLVLEDESRLKIIFTKMNTLITMLEQLRPISNELCDLYKHIDQLEERVEKLKKDTKQTEKALKKAKSMLDEEEQSIHEGKPRPLWKYSTIASHLPSK</sequence>
<dbReference type="AlphaFoldDB" id="A0A0W4ZT54"/>
<name>A0A0W4ZT54_PNEC8</name>
<evidence type="ECO:0000256" key="1">
    <source>
        <dbReference type="SAM" id="Coils"/>
    </source>
</evidence>
<dbReference type="RefSeq" id="XP_018227675.1">
    <property type="nucleotide sequence ID" value="XM_018368817.1"/>
</dbReference>
<evidence type="ECO:0000313" key="2">
    <source>
        <dbReference type="EMBL" id="KTW31559.1"/>
    </source>
</evidence>
<dbReference type="Proteomes" id="UP000054454">
    <property type="component" value="Unassembled WGS sequence"/>
</dbReference>
<feature type="coiled-coil region" evidence="1">
    <location>
        <begin position="85"/>
        <end position="119"/>
    </location>
</feature>
<protein>
    <submittedName>
        <fullName evidence="2">Uncharacterized protein</fullName>
    </submittedName>
</protein>
<dbReference type="GeneID" id="28935019"/>
<organism evidence="2 3">
    <name type="scientific">Pneumocystis carinii (strain B80)</name>
    <name type="common">Rat pneumocystis pneumonia agent</name>
    <name type="synonym">Pneumocystis carinii f. sp. carinii</name>
    <dbReference type="NCBI Taxonomy" id="1408658"/>
    <lineage>
        <taxon>Eukaryota</taxon>
        <taxon>Fungi</taxon>
        <taxon>Dikarya</taxon>
        <taxon>Ascomycota</taxon>
        <taxon>Taphrinomycotina</taxon>
        <taxon>Pneumocystomycetes</taxon>
        <taxon>Pneumocystaceae</taxon>
        <taxon>Pneumocystis</taxon>
    </lineage>
</organism>
<dbReference type="EMBL" id="LFVZ01000001">
    <property type="protein sequence ID" value="KTW31559.1"/>
    <property type="molecule type" value="Genomic_DNA"/>
</dbReference>
<reference evidence="3" key="1">
    <citation type="journal article" date="2016" name="Nat. Commun.">
        <title>Genome analysis of three Pneumocystis species reveals adaptation mechanisms to life exclusively in mammalian hosts.</title>
        <authorList>
            <person name="Ma L."/>
            <person name="Chen Z."/>
            <person name="Huang D.W."/>
            <person name="Kutty G."/>
            <person name="Ishihara M."/>
            <person name="Wang H."/>
            <person name="Abouelleil A."/>
            <person name="Bishop L."/>
            <person name="Davey E."/>
            <person name="Deng R."/>
            <person name="Deng X."/>
            <person name="Fan L."/>
            <person name="Fantoni G."/>
            <person name="Fitzgerald M."/>
            <person name="Gogineni E."/>
            <person name="Goldberg J.M."/>
            <person name="Handley G."/>
            <person name="Hu X."/>
            <person name="Huber C."/>
            <person name="Jiao X."/>
            <person name="Jones K."/>
            <person name="Levin J.Z."/>
            <person name="Liu Y."/>
            <person name="Macdonald P."/>
            <person name="Melnikov A."/>
            <person name="Raley C."/>
            <person name="Sassi M."/>
            <person name="Sherman B.T."/>
            <person name="Song X."/>
            <person name="Sykes S."/>
            <person name="Tran B."/>
            <person name="Walsh L."/>
            <person name="Xia Y."/>
            <person name="Yang J."/>
            <person name="Young S."/>
            <person name="Zeng Q."/>
            <person name="Zheng X."/>
            <person name="Stephens R."/>
            <person name="Nusbaum C."/>
            <person name="Birren B.W."/>
            <person name="Azadi P."/>
            <person name="Lempicki R.A."/>
            <person name="Cuomo C.A."/>
            <person name="Kovacs J.A."/>
        </authorList>
    </citation>
    <scope>NUCLEOTIDE SEQUENCE [LARGE SCALE GENOMIC DNA]</scope>
    <source>
        <strain evidence="3">B80</strain>
    </source>
</reference>
<dbReference type="OrthoDB" id="5318442at2759"/>
<proteinExistence type="predicted"/>
<evidence type="ECO:0000313" key="3">
    <source>
        <dbReference type="Proteomes" id="UP000054454"/>
    </source>
</evidence>